<dbReference type="InterPro" id="IPR016181">
    <property type="entry name" value="Acyl_CoA_acyltransferase"/>
</dbReference>
<dbReference type="FunFam" id="1.10.10.10:FF:000022">
    <property type="entry name" value="Histone acetyltransferase"/>
    <property type="match status" value="1"/>
</dbReference>
<organism evidence="17 18">
    <name type="scientific">Thalictrum thalictroides</name>
    <name type="common">Rue-anemone</name>
    <name type="synonym">Anemone thalictroides</name>
    <dbReference type="NCBI Taxonomy" id="46969"/>
    <lineage>
        <taxon>Eukaryota</taxon>
        <taxon>Viridiplantae</taxon>
        <taxon>Streptophyta</taxon>
        <taxon>Embryophyta</taxon>
        <taxon>Tracheophyta</taxon>
        <taxon>Spermatophyta</taxon>
        <taxon>Magnoliopsida</taxon>
        <taxon>Ranunculales</taxon>
        <taxon>Ranunculaceae</taxon>
        <taxon>Thalictroideae</taxon>
        <taxon>Thalictrum</taxon>
    </lineage>
</organism>
<dbReference type="Gene3D" id="1.10.10.10">
    <property type="entry name" value="Winged helix-like DNA-binding domain superfamily/Winged helix DNA-binding domain"/>
    <property type="match status" value="1"/>
</dbReference>
<evidence type="ECO:0000256" key="13">
    <source>
        <dbReference type="PIRSR" id="PIRSR602717-51"/>
    </source>
</evidence>
<dbReference type="Pfam" id="PF01853">
    <property type="entry name" value="MOZ_SAS"/>
    <property type="match status" value="1"/>
</dbReference>
<evidence type="ECO:0000256" key="6">
    <source>
        <dbReference type="ARBA" id="ARBA00022771"/>
    </source>
</evidence>
<keyword evidence="11" id="KW-0804">Transcription</keyword>
<evidence type="ECO:0000256" key="11">
    <source>
        <dbReference type="ARBA" id="ARBA00023163"/>
    </source>
</evidence>
<dbReference type="SUPFAM" id="SSF55729">
    <property type="entry name" value="Acyl-CoA N-acyltransferases (Nat)"/>
    <property type="match status" value="1"/>
</dbReference>
<keyword evidence="9" id="KW-0007">Acetylation</keyword>
<dbReference type="SUPFAM" id="SSF54160">
    <property type="entry name" value="Chromo domain-like"/>
    <property type="match status" value="1"/>
</dbReference>
<dbReference type="InterPro" id="IPR050603">
    <property type="entry name" value="MYST_HAT"/>
</dbReference>
<keyword evidence="4 17" id="KW-0808">Transferase</keyword>
<keyword evidence="18" id="KW-1185">Reference proteome</keyword>
<feature type="region of interest" description="Disordered" evidence="15">
    <location>
        <begin position="1"/>
        <end position="24"/>
    </location>
</feature>
<evidence type="ECO:0000256" key="12">
    <source>
        <dbReference type="ARBA" id="ARBA00023242"/>
    </source>
</evidence>
<keyword evidence="7" id="KW-0862">Zinc</keyword>
<dbReference type="Gene3D" id="3.30.60.60">
    <property type="entry name" value="N-acetyl transferase-like"/>
    <property type="match status" value="1"/>
</dbReference>
<dbReference type="InterPro" id="IPR000953">
    <property type="entry name" value="Chromo/chromo_shadow_dom"/>
</dbReference>
<evidence type="ECO:0000256" key="5">
    <source>
        <dbReference type="ARBA" id="ARBA00022723"/>
    </source>
</evidence>
<dbReference type="InterPro" id="IPR040706">
    <property type="entry name" value="Zf-MYST"/>
</dbReference>
<evidence type="ECO:0000256" key="14">
    <source>
        <dbReference type="RuleBase" id="RU361211"/>
    </source>
</evidence>
<comment type="caution">
    <text evidence="17">The sequence shown here is derived from an EMBL/GenBank/DDBJ whole genome shotgun (WGS) entry which is preliminary data.</text>
</comment>
<evidence type="ECO:0000259" key="16">
    <source>
        <dbReference type="PROSITE" id="PS51726"/>
    </source>
</evidence>
<evidence type="ECO:0000256" key="3">
    <source>
        <dbReference type="ARBA" id="ARBA00013184"/>
    </source>
</evidence>
<evidence type="ECO:0000256" key="4">
    <source>
        <dbReference type="ARBA" id="ARBA00022679"/>
    </source>
</evidence>
<dbReference type="GO" id="GO:0005634">
    <property type="term" value="C:nucleus"/>
    <property type="evidence" value="ECO:0007669"/>
    <property type="project" value="UniProtKB-SubCell"/>
</dbReference>
<dbReference type="EC" id="2.3.1.48" evidence="3 14"/>
<dbReference type="GO" id="GO:0008270">
    <property type="term" value="F:zinc ion binding"/>
    <property type="evidence" value="ECO:0007669"/>
    <property type="project" value="UniProtKB-KW"/>
</dbReference>
<dbReference type="GO" id="GO:0003712">
    <property type="term" value="F:transcription coregulator activity"/>
    <property type="evidence" value="ECO:0007669"/>
    <property type="project" value="TreeGrafter"/>
</dbReference>
<evidence type="ECO:0000313" key="17">
    <source>
        <dbReference type="EMBL" id="KAF5179787.1"/>
    </source>
</evidence>
<accession>A0A7J6V4R0</accession>
<keyword evidence="10" id="KW-0805">Transcription regulation</keyword>
<keyword evidence="5" id="KW-0479">Metal-binding</keyword>
<dbReference type="AlphaFoldDB" id="A0A7J6V4R0"/>
<dbReference type="GO" id="GO:0006357">
    <property type="term" value="P:regulation of transcription by RNA polymerase II"/>
    <property type="evidence" value="ECO:0007669"/>
    <property type="project" value="TreeGrafter"/>
</dbReference>
<dbReference type="GO" id="GO:0003682">
    <property type="term" value="F:chromatin binding"/>
    <property type="evidence" value="ECO:0007669"/>
    <property type="project" value="TreeGrafter"/>
</dbReference>
<dbReference type="PANTHER" id="PTHR10615:SF161">
    <property type="entry name" value="HISTONE ACETYLTRANSFERASE KAT7"/>
    <property type="match status" value="1"/>
</dbReference>
<dbReference type="EMBL" id="JABWDY010038333">
    <property type="protein sequence ID" value="KAF5179787.1"/>
    <property type="molecule type" value="Genomic_DNA"/>
</dbReference>
<dbReference type="OrthoDB" id="787137at2759"/>
<dbReference type="InterPro" id="IPR002717">
    <property type="entry name" value="HAT_MYST-type"/>
</dbReference>
<comment type="subcellular location">
    <subcellularLocation>
        <location evidence="1 14">Nucleus</location>
    </subcellularLocation>
</comment>
<evidence type="ECO:0000313" key="18">
    <source>
        <dbReference type="Proteomes" id="UP000554482"/>
    </source>
</evidence>
<dbReference type="Gene3D" id="2.30.30.140">
    <property type="match status" value="1"/>
</dbReference>
<evidence type="ECO:0000256" key="9">
    <source>
        <dbReference type="ARBA" id="ARBA00022990"/>
    </source>
</evidence>
<dbReference type="Proteomes" id="UP000554482">
    <property type="component" value="Unassembled WGS sequence"/>
</dbReference>
<keyword evidence="8" id="KW-0156">Chromatin regulator</keyword>
<sequence length="470" mass="55278">MRSPITQRLPILTSSTPKRNRSHVTYTTETTIETPLIKHCTNKDLPTTNPPPEKEETPVIKKSDRRILRPLEVGTQLMCLWKDGKYHPAKIIQRRKFKADESGTHYYYEYYVHYTEFNRRLDEWVKLDRLDLNSVQKVVNQKVKGQETSIKRGRGRPRKLKTEEAKKEDTGAFDLASLREHEKLTKVKNIAYIELGKYEIETWYFSPYPPEFDNSPKLYFCEFCLNVWNRKDHLQRHMRKCDLKHPPGNEIYRSGTLSMFEVYGRENKVYCQNLCYMAKFFLDHKTLLDDVDDFMFYVLCEYDDSGCHMVAYFSKEKQPEQSYNLACILTFPPFQRKGYGKFLIEFSYELSKKEGKAGTPEKPLSDLGKISYKRYWTSVLLKILKKKGSHISVRELSEMTAIMPYDILCTLRDLNLVQFNKEGMQYICTDHDVLDFHLKAASPEGSKIDASKLLWTPYKEQEEPALIDIS</sequence>
<comment type="similarity">
    <text evidence="2 14">Belongs to the MYST (SAS/MOZ) family.</text>
</comment>
<proteinExistence type="inferred from homology"/>
<dbReference type="PANTHER" id="PTHR10615">
    <property type="entry name" value="HISTONE ACETYLTRANSFERASE"/>
    <property type="match status" value="1"/>
</dbReference>
<dbReference type="GO" id="GO:0004402">
    <property type="term" value="F:histone acetyltransferase activity"/>
    <property type="evidence" value="ECO:0007669"/>
    <property type="project" value="InterPro"/>
</dbReference>
<evidence type="ECO:0000256" key="15">
    <source>
        <dbReference type="SAM" id="MobiDB-lite"/>
    </source>
</evidence>
<dbReference type="Pfam" id="PF11717">
    <property type="entry name" value="Tudor-knot"/>
    <property type="match status" value="1"/>
</dbReference>
<dbReference type="FunFam" id="3.40.630.30:FF:000002">
    <property type="entry name" value="Histone acetyltransferase"/>
    <property type="match status" value="1"/>
</dbReference>
<feature type="active site" description="Proton donor/acceptor" evidence="13">
    <location>
        <position position="361"/>
    </location>
</feature>
<dbReference type="SMART" id="SM00298">
    <property type="entry name" value="CHROMO"/>
    <property type="match status" value="1"/>
</dbReference>
<keyword evidence="12 14" id="KW-0539">Nucleus</keyword>
<dbReference type="InterPro" id="IPR036388">
    <property type="entry name" value="WH-like_DNA-bd_sf"/>
</dbReference>
<protein>
    <recommendedName>
        <fullName evidence="3 14">Histone acetyltransferase</fullName>
        <ecNumber evidence="3 14">2.3.1.48</ecNumber>
    </recommendedName>
</protein>
<reference evidence="17 18" key="1">
    <citation type="submission" date="2020-06" db="EMBL/GenBank/DDBJ databases">
        <title>Transcriptomic and genomic resources for Thalictrum thalictroides and T. hernandezii: Facilitating candidate gene discovery in an emerging model plant lineage.</title>
        <authorList>
            <person name="Arias T."/>
            <person name="Riano-Pachon D.M."/>
            <person name="Di Stilio V.S."/>
        </authorList>
    </citation>
    <scope>NUCLEOTIDE SEQUENCE [LARGE SCALE GENOMIC DNA]</scope>
    <source>
        <strain evidence="18">cv. WT478/WT964</strain>
        <tissue evidence="17">Leaves</tissue>
    </source>
</reference>
<dbReference type="PROSITE" id="PS51726">
    <property type="entry name" value="MYST_HAT"/>
    <property type="match status" value="1"/>
</dbReference>
<dbReference type="Pfam" id="PF17772">
    <property type="entry name" value="zf-MYST"/>
    <property type="match status" value="1"/>
</dbReference>
<dbReference type="InterPro" id="IPR025995">
    <property type="entry name" value="Tudor-knot"/>
</dbReference>
<evidence type="ECO:0000256" key="8">
    <source>
        <dbReference type="ARBA" id="ARBA00022853"/>
    </source>
</evidence>
<feature type="compositionally biased region" description="Polar residues" evidence="15">
    <location>
        <begin position="1"/>
        <end position="17"/>
    </location>
</feature>
<gene>
    <name evidence="17" type="ORF">FRX31_030627</name>
</gene>
<name>A0A7J6V4R0_THATH</name>
<keyword evidence="6" id="KW-0863">Zinc-finger</keyword>
<evidence type="ECO:0000256" key="2">
    <source>
        <dbReference type="ARBA" id="ARBA00010107"/>
    </source>
</evidence>
<dbReference type="FunFam" id="3.30.60.60:FF:000001">
    <property type="entry name" value="Histone acetyltransferase"/>
    <property type="match status" value="1"/>
</dbReference>
<dbReference type="Gene3D" id="3.40.630.30">
    <property type="match status" value="1"/>
</dbReference>
<feature type="domain" description="MYST-type HAT" evidence="16">
    <location>
        <begin position="185"/>
        <end position="457"/>
    </location>
</feature>
<evidence type="ECO:0000256" key="1">
    <source>
        <dbReference type="ARBA" id="ARBA00004123"/>
    </source>
</evidence>
<dbReference type="InterPro" id="IPR016197">
    <property type="entry name" value="Chromo-like_dom_sf"/>
</dbReference>
<evidence type="ECO:0000256" key="10">
    <source>
        <dbReference type="ARBA" id="ARBA00023015"/>
    </source>
</evidence>
<evidence type="ECO:0000256" key="7">
    <source>
        <dbReference type="ARBA" id="ARBA00022833"/>
    </source>
</evidence>
<dbReference type="GO" id="GO:0000785">
    <property type="term" value="C:chromatin"/>
    <property type="evidence" value="ECO:0007669"/>
    <property type="project" value="TreeGrafter"/>
</dbReference>
<comment type="catalytic activity">
    <reaction evidence="14">
        <text>L-lysyl-[protein] + acetyl-CoA = N(6)-acetyl-L-lysyl-[protein] + CoA + H(+)</text>
        <dbReference type="Rhea" id="RHEA:45948"/>
        <dbReference type="Rhea" id="RHEA-COMP:9752"/>
        <dbReference type="Rhea" id="RHEA-COMP:10731"/>
        <dbReference type="ChEBI" id="CHEBI:15378"/>
        <dbReference type="ChEBI" id="CHEBI:29969"/>
        <dbReference type="ChEBI" id="CHEBI:57287"/>
        <dbReference type="ChEBI" id="CHEBI:57288"/>
        <dbReference type="ChEBI" id="CHEBI:61930"/>
        <dbReference type="EC" id="2.3.1.48"/>
    </reaction>
</comment>